<dbReference type="EMBL" id="NSFD01000059">
    <property type="protein sequence ID" value="PBA23600.1"/>
    <property type="molecule type" value="Genomic_DNA"/>
</dbReference>
<evidence type="ECO:0000313" key="3">
    <source>
        <dbReference type="EMBL" id="PBA23600.1"/>
    </source>
</evidence>
<feature type="transmembrane region" description="Helical" evidence="2">
    <location>
        <begin position="109"/>
        <end position="128"/>
    </location>
</feature>
<sequence>MTAERQRIIIDREETYLRHLQRSRFDGPLNLDDLLDTDTVVIGPVQSILLDPTLATLTGIQDDARIERVKQIISATTSKPIGAHAALLLLYIIGIIGCIHLRTDLHIPLVLALLGALPCAFGAGRTASALHRSGIRIKGPGDIRIPPRYPAITLDEGLQLATITPQLWHNPDPGSPPAGPTNHATPTSQGPAAETAEHDDRHRRIADIHAAINELDAEWLDYQLDLEAWFLTKPQLRNLNDPVIKAYRDADAALRDHADNLTDHCTDTQITAAEDAARTALKAWGTANRHALSIGVSALTPSEEAALHTLHGLVAQLNDRATPKAMWPKLIKAITRTMDKLTTVPFTLRDIAKLPVIEAESRLRELAP</sequence>
<gene>
    <name evidence="3" type="ORF">CKJ66_27540</name>
</gene>
<dbReference type="AlphaFoldDB" id="A0A2A2ZB57"/>
<organism evidence="3 4">
    <name type="scientific">Mycobacterium avium</name>
    <dbReference type="NCBI Taxonomy" id="1764"/>
    <lineage>
        <taxon>Bacteria</taxon>
        <taxon>Bacillati</taxon>
        <taxon>Actinomycetota</taxon>
        <taxon>Actinomycetes</taxon>
        <taxon>Mycobacteriales</taxon>
        <taxon>Mycobacteriaceae</taxon>
        <taxon>Mycobacterium</taxon>
        <taxon>Mycobacterium avium complex (MAC)</taxon>
    </lineage>
</organism>
<comment type="caution">
    <text evidence="3">The sequence shown here is derived from an EMBL/GenBank/DDBJ whole genome shotgun (WGS) entry which is preliminary data.</text>
</comment>
<evidence type="ECO:0000256" key="1">
    <source>
        <dbReference type="SAM" id="MobiDB-lite"/>
    </source>
</evidence>
<protein>
    <submittedName>
        <fullName evidence="3">Uncharacterized protein</fullName>
    </submittedName>
</protein>
<keyword evidence="2" id="KW-1133">Transmembrane helix</keyword>
<dbReference type="Proteomes" id="UP000217768">
    <property type="component" value="Unassembled WGS sequence"/>
</dbReference>
<feature type="transmembrane region" description="Helical" evidence="2">
    <location>
        <begin position="81"/>
        <end position="103"/>
    </location>
</feature>
<keyword evidence="2" id="KW-0812">Transmembrane</keyword>
<dbReference type="RefSeq" id="WP_095795311.1">
    <property type="nucleotide sequence ID" value="NZ_NSFD01000059.1"/>
</dbReference>
<keyword evidence="2" id="KW-0472">Membrane</keyword>
<accession>A0A2A2ZB57</accession>
<feature type="region of interest" description="Disordered" evidence="1">
    <location>
        <begin position="166"/>
        <end position="200"/>
    </location>
</feature>
<evidence type="ECO:0000313" key="4">
    <source>
        <dbReference type="Proteomes" id="UP000217768"/>
    </source>
</evidence>
<evidence type="ECO:0000256" key="2">
    <source>
        <dbReference type="SAM" id="Phobius"/>
    </source>
</evidence>
<reference evidence="3 4" key="1">
    <citation type="submission" date="2017-08" db="EMBL/GenBank/DDBJ databases">
        <title>Phylogenetic analysis of Mycobacterium avium complex whole genomes.</title>
        <authorList>
            <person name="Caverly L.J."/>
            <person name="Spilker T."/>
            <person name="Lipuma J."/>
        </authorList>
    </citation>
    <scope>NUCLEOTIDE SEQUENCE [LARGE SCALE GENOMIC DNA]</scope>
    <source>
        <strain evidence="3 4">FLAC0165</strain>
    </source>
</reference>
<proteinExistence type="predicted"/>
<name>A0A2A2ZB57_MYCAV</name>